<reference evidence="4 5" key="1">
    <citation type="submission" date="2020-03" db="EMBL/GenBank/DDBJ databases">
        <title>Vagococcus sp. nov., isolated from beetles.</title>
        <authorList>
            <person name="Hyun D.-W."/>
            <person name="Bae J.-W."/>
        </authorList>
    </citation>
    <scope>NUCLEOTIDE SEQUENCE [LARGE SCALE GENOMIC DNA]</scope>
    <source>
        <strain evidence="4 5">HDW17B</strain>
    </source>
</reference>
<dbReference type="SUPFAM" id="SSF55729">
    <property type="entry name" value="Acyl-CoA N-acyltransferases (Nat)"/>
    <property type="match status" value="1"/>
</dbReference>
<dbReference type="PROSITE" id="PS51186">
    <property type="entry name" value="GNAT"/>
    <property type="match status" value="1"/>
</dbReference>
<dbReference type="PANTHER" id="PTHR43877">
    <property type="entry name" value="AMINOALKYLPHOSPHONATE N-ACETYLTRANSFERASE-RELATED-RELATED"/>
    <property type="match status" value="1"/>
</dbReference>
<feature type="domain" description="N-acetyltransferase" evidence="3">
    <location>
        <begin position="4"/>
        <end position="153"/>
    </location>
</feature>
<dbReference type="AlphaFoldDB" id="A0A6G8ARC3"/>
<dbReference type="PANTHER" id="PTHR43877:SF2">
    <property type="entry name" value="AMINOALKYLPHOSPHONATE N-ACETYLTRANSFERASE-RELATED"/>
    <property type="match status" value="1"/>
</dbReference>
<dbReference type="InterPro" id="IPR050832">
    <property type="entry name" value="Bact_Acetyltransf"/>
</dbReference>
<dbReference type="RefSeq" id="WP_166033585.1">
    <property type="nucleotide sequence ID" value="NZ_CP049887.1"/>
</dbReference>
<accession>A0A6G8ARC3</accession>
<name>A0A6G8ARC3_9ENTE</name>
<evidence type="ECO:0000256" key="2">
    <source>
        <dbReference type="ARBA" id="ARBA00023315"/>
    </source>
</evidence>
<dbReference type="InterPro" id="IPR000182">
    <property type="entry name" value="GNAT_dom"/>
</dbReference>
<proteinExistence type="predicted"/>
<evidence type="ECO:0000313" key="4">
    <source>
        <dbReference type="EMBL" id="QIL47475.1"/>
    </source>
</evidence>
<dbReference type="EMBL" id="CP049887">
    <property type="protein sequence ID" value="QIL47475.1"/>
    <property type="molecule type" value="Genomic_DNA"/>
</dbReference>
<dbReference type="Pfam" id="PF00583">
    <property type="entry name" value="Acetyltransf_1"/>
    <property type="match status" value="1"/>
</dbReference>
<organism evidence="4 5">
    <name type="scientific">Vagococcus hydrophili</name>
    <dbReference type="NCBI Taxonomy" id="2714947"/>
    <lineage>
        <taxon>Bacteria</taxon>
        <taxon>Bacillati</taxon>
        <taxon>Bacillota</taxon>
        <taxon>Bacilli</taxon>
        <taxon>Lactobacillales</taxon>
        <taxon>Enterococcaceae</taxon>
        <taxon>Vagococcus</taxon>
    </lineage>
</organism>
<protein>
    <submittedName>
        <fullName evidence="4">GNAT family N-acetyltransferase</fullName>
    </submittedName>
</protein>
<dbReference type="Gene3D" id="3.40.630.30">
    <property type="match status" value="1"/>
</dbReference>
<dbReference type="CDD" id="cd04301">
    <property type="entry name" value="NAT_SF"/>
    <property type="match status" value="1"/>
</dbReference>
<dbReference type="Proteomes" id="UP000501747">
    <property type="component" value="Chromosome"/>
</dbReference>
<dbReference type="KEGG" id="vhy:G7082_02460"/>
<evidence type="ECO:0000313" key="5">
    <source>
        <dbReference type="Proteomes" id="UP000501747"/>
    </source>
</evidence>
<dbReference type="InterPro" id="IPR016181">
    <property type="entry name" value="Acyl_CoA_acyltransferase"/>
</dbReference>
<evidence type="ECO:0000259" key="3">
    <source>
        <dbReference type="PROSITE" id="PS51186"/>
    </source>
</evidence>
<keyword evidence="5" id="KW-1185">Reference proteome</keyword>
<sequence>MDQLAIKIVSTDNPELKDLVAELNSFFIKEWGEDVNTSYANHHQLSSMQEAIVAYVEGTPVGCGCWKLLDKETPEIKRMYVKEEYRGTPVATEILRNLEETIKKQGFKQMVLETGSEMKGAIRFYEKAGFKIVPNFGEFIDDALCVCLRKELV</sequence>
<dbReference type="GO" id="GO:0016747">
    <property type="term" value="F:acyltransferase activity, transferring groups other than amino-acyl groups"/>
    <property type="evidence" value="ECO:0007669"/>
    <property type="project" value="InterPro"/>
</dbReference>
<gene>
    <name evidence="4" type="ORF">G7082_02460</name>
</gene>
<keyword evidence="1 4" id="KW-0808">Transferase</keyword>
<evidence type="ECO:0000256" key="1">
    <source>
        <dbReference type="ARBA" id="ARBA00022679"/>
    </source>
</evidence>
<keyword evidence="2" id="KW-0012">Acyltransferase</keyword>